<feature type="compositionally biased region" description="Polar residues" evidence="14">
    <location>
        <begin position="287"/>
        <end position="298"/>
    </location>
</feature>
<dbReference type="CDD" id="cd09596">
    <property type="entry name" value="M36"/>
    <property type="match status" value="1"/>
</dbReference>
<accession>A0A4P9YV47</accession>
<dbReference type="InterPro" id="IPR011096">
    <property type="entry name" value="FTP_domain"/>
</dbReference>
<dbReference type="PRINTS" id="PR00999">
    <property type="entry name" value="FUNGALYSIN"/>
</dbReference>
<comment type="cofactor">
    <cofactor evidence="12">
        <name>Zn(2+)</name>
        <dbReference type="ChEBI" id="CHEBI:29105"/>
    </cofactor>
    <text evidence="12">Binds 1 zinc ion per subunit.</text>
</comment>
<dbReference type="InterPro" id="IPR027268">
    <property type="entry name" value="Peptidase_M4/M1_CTD_sf"/>
</dbReference>
<dbReference type="EC" id="3.4.24.-" evidence="13"/>
<dbReference type="Gene3D" id="1.10.390.10">
    <property type="entry name" value="Neutral Protease Domain 2"/>
    <property type="match status" value="1"/>
</dbReference>
<evidence type="ECO:0000256" key="11">
    <source>
        <dbReference type="PIRSR" id="PIRSR601842-1"/>
    </source>
</evidence>
<proteinExistence type="inferred from homology"/>
<reference evidence="17" key="1">
    <citation type="journal article" date="2018" name="Nat. Microbiol.">
        <title>Leveraging single-cell genomics to expand the fungal tree of life.</title>
        <authorList>
            <person name="Ahrendt S.R."/>
            <person name="Quandt C.A."/>
            <person name="Ciobanu D."/>
            <person name="Clum A."/>
            <person name="Salamov A."/>
            <person name="Andreopoulos B."/>
            <person name="Cheng J.F."/>
            <person name="Woyke T."/>
            <person name="Pelin A."/>
            <person name="Henrissat B."/>
            <person name="Reynolds N.K."/>
            <person name="Benny G.L."/>
            <person name="Smith M.E."/>
            <person name="James T.Y."/>
            <person name="Grigoriev I.V."/>
        </authorList>
    </citation>
    <scope>NUCLEOTIDE SEQUENCE [LARGE SCALE GENOMIC DNA]</scope>
    <source>
        <strain evidence="17">Benny S71-1</strain>
    </source>
</reference>
<keyword evidence="4 13" id="KW-0645">Protease</keyword>
<evidence type="ECO:0000256" key="13">
    <source>
        <dbReference type="RuleBase" id="RU364017"/>
    </source>
</evidence>
<evidence type="ECO:0000256" key="8">
    <source>
        <dbReference type="ARBA" id="ARBA00022833"/>
    </source>
</evidence>
<evidence type="ECO:0000256" key="6">
    <source>
        <dbReference type="ARBA" id="ARBA00022729"/>
    </source>
</evidence>
<dbReference type="Pfam" id="PF02128">
    <property type="entry name" value="Peptidase_M36"/>
    <property type="match status" value="1"/>
</dbReference>
<evidence type="ECO:0000313" key="17">
    <source>
        <dbReference type="Proteomes" id="UP000278143"/>
    </source>
</evidence>
<dbReference type="EMBL" id="KZ990575">
    <property type="protein sequence ID" value="RKP23923.1"/>
    <property type="molecule type" value="Genomic_DNA"/>
</dbReference>
<dbReference type="PANTHER" id="PTHR33478:SF1">
    <property type="entry name" value="EXTRACELLULAR METALLOPROTEINASE MEP"/>
    <property type="match status" value="1"/>
</dbReference>
<evidence type="ECO:0000256" key="12">
    <source>
        <dbReference type="PIRSR" id="PIRSR601842-2"/>
    </source>
</evidence>
<dbReference type="Pfam" id="PF07504">
    <property type="entry name" value="FTP"/>
    <property type="match status" value="1"/>
</dbReference>
<keyword evidence="3 13" id="KW-0964">Secreted</keyword>
<name>A0A4P9YV47_9FUNG</name>
<protein>
    <recommendedName>
        <fullName evidence="13">Extracellular metalloproteinase</fullName>
        <ecNumber evidence="13">3.4.24.-</ecNumber>
    </recommendedName>
    <alternativeName>
        <fullName evidence="13">Fungalysin</fullName>
    </alternativeName>
</protein>
<dbReference type="PANTHER" id="PTHR33478">
    <property type="entry name" value="EXTRACELLULAR METALLOPROTEINASE MEP"/>
    <property type="match status" value="1"/>
</dbReference>
<sequence length="636" mass="70244">MRVTSASLALLVLALVGGIHDASAARIHVPLIKPGPKGTFETATVSPKLRQAGARFTAIKADPEATAIRFVRQHLGVLPNGFAIKNAYRTELLGLTHFYFRQLVKNTEVANGDIAVHVGDSGRIVAYSDSFYRSAEVQKQRFWNGPSSASFVRPRDAFKTFVAYIRQEIDVARVTEVPVPTAQGEKPKYELRDVPFARTPVTVQQSYIHTVDGHLEPTWEFFVRLEYNYFHAHVSANGEKLLSLSDWMSPASYMVVQAGGKDVGTSSRTLVADPDDKQASPKGWQDFSGTHTNTTRGNNVEAMVPNDTDATAPGFMPVAAGDNFTYPLDLSKEPSTYREAAVTNLFYMNNVAHDMFYHYGFDEAAGNFQKDNYGKGGQGNDDVLAYAQDPTDMNNADFFTPPDGEQPTMRMYIWDKTSPHRDGTLENDIVIHEYSHGVSNRLTGGPANTDCLFDSEASGMGEGWGDFFAIWLRLKSTDKRDMVTTLGNYVNTQSIRAFSYATDMAANPTTYDYLNKDDWQLAHQIGLVWGNILYEMYWNFVDKLGFTDDKKSADPAKGNTLAMVLIVSAMKLQPCNPTFVSGRDAILQAEQLLTHGQHKCAIWAAFAKRGVGVNAKSEGFGPVVQDNTMPADCKSA</sequence>
<evidence type="ECO:0000256" key="3">
    <source>
        <dbReference type="ARBA" id="ARBA00022525"/>
    </source>
</evidence>
<evidence type="ECO:0000256" key="4">
    <source>
        <dbReference type="ARBA" id="ARBA00022670"/>
    </source>
</evidence>
<dbReference type="GO" id="GO:0006508">
    <property type="term" value="P:proteolysis"/>
    <property type="evidence" value="ECO:0007669"/>
    <property type="project" value="UniProtKB-KW"/>
</dbReference>
<dbReference type="Gene3D" id="3.10.170.10">
    <property type="match status" value="1"/>
</dbReference>
<feature type="binding site" evidence="12">
    <location>
        <position position="432"/>
    </location>
    <ligand>
        <name>Zn(2+)</name>
        <dbReference type="ChEBI" id="CHEBI:29105"/>
        <note>catalytic</note>
    </ligand>
</feature>
<evidence type="ECO:0000259" key="15">
    <source>
        <dbReference type="Pfam" id="PF07504"/>
    </source>
</evidence>
<dbReference type="InterPro" id="IPR001842">
    <property type="entry name" value="Peptidase_M36"/>
</dbReference>
<feature type="chain" id="PRO_5020989739" description="Extracellular metalloproteinase" evidence="13">
    <location>
        <begin position="25"/>
        <end position="636"/>
    </location>
</feature>
<keyword evidence="7 13" id="KW-0378">Hydrolase</keyword>
<feature type="binding site" evidence="12">
    <location>
        <position position="462"/>
    </location>
    <ligand>
        <name>Zn(2+)</name>
        <dbReference type="ChEBI" id="CHEBI:29105"/>
        <note>catalytic</note>
    </ligand>
</feature>
<gene>
    <name evidence="16" type="ORF">SYNPS1DRAFT_23986</name>
</gene>
<feature type="signal peptide" evidence="13">
    <location>
        <begin position="1"/>
        <end position="24"/>
    </location>
</feature>
<dbReference type="Proteomes" id="UP000278143">
    <property type="component" value="Unassembled WGS sequence"/>
</dbReference>
<evidence type="ECO:0000256" key="7">
    <source>
        <dbReference type="ARBA" id="ARBA00022801"/>
    </source>
</evidence>
<evidence type="ECO:0000313" key="16">
    <source>
        <dbReference type="EMBL" id="RKP23923.1"/>
    </source>
</evidence>
<evidence type="ECO:0000256" key="2">
    <source>
        <dbReference type="ARBA" id="ARBA00006006"/>
    </source>
</evidence>
<comment type="subcellular location">
    <subcellularLocation>
        <location evidence="1 13">Secreted</location>
    </subcellularLocation>
</comment>
<evidence type="ECO:0000256" key="14">
    <source>
        <dbReference type="SAM" id="MobiDB-lite"/>
    </source>
</evidence>
<dbReference type="GO" id="GO:0008270">
    <property type="term" value="F:zinc ion binding"/>
    <property type="evidence" value="ECO:0007669"/>
    <property type="project" value="InterPro"/>
</dbReference>
<dbReference type="SUPFAM" id="SSF55486">
    <property type="entry name" value="Metalloproteases ('zincins'), catalytic domain"/>
    <property type="match status" value="1"/>
</dbReference>
<evidence type="ECO:0000256" key="9">
    <source>
        <dbReference type="ARBA" id="ARBA00023049"/>
    </source>
</evidence>
<keyword evidence="8 12" id="KW-0862">Zinc</keyword>
<evidence type="ECO:0000256" key="1">
    <source>
        <dbReference type="ARBA" id="ARBA00004613"/>
    </source>
</evidence>
<dbReference type="GO" id="GO:0005615">
    <property type="term" value="C:extracellular space"/>
    <property type="evidence" value="ECO:0007669"/>
    <property type="project" value="InterPro"/>
</dbReference>
<feature type="binding site" evidence="12">
    <location>
        <position position="436"/>
    </location>
    <ligand>
        <name>Zn(2+)</name>
        <dbReference type="ChEBI" id="CHEBI:29105"/>
        <note>catalytic</note>
    </ligand>
</feature>
<keyword evidence="5 12" id="KW-0479">Metal-binding</keyword>
<dbReference type="OrthoDB" id="3227768at2759"/>
<dbReference type="GO" id="GO:0004222">
    <property type="term" value="F:metalloendopeptidase activity"/>
    <property type="evidence" value="ECO:0007669"/>
    <property type="project" value="InterPro"/>
</dbReference>
<evidence type="ECO:0000256" key="10">
    <source>
        <dbReference type="ARBA" id="ARBA00023145"/>
    </source>
</evidence>
<organism evidence="16 17">
    <name type="scientific">Syncephalis pseudoplumigaleata</name>
    <dbReference type="NCBI Taxonomy" id="1712513"/>
    <lineage>
        <taxon>Eukaryota</taxon>
        <taxon>Fungi</taxon>
        <taxon>Fungi incertae sedis</taxon>
        <taxon>Zoopagomycota</taxon>
        <taxon>Zoopagomycotina</taxon>
        <taxon>Zoopagomycetes</taxon>
        <taxon>Zoopagales</taxon>
        <taxon>Piptocephalidaceae</taxon>
        <taxon>Syncephalis</taxon>
    </lineage>
</organism>
<feature type="domain" description="FTP" evidence="15">
    <location>
        <begin position="81"/>
        <end position="131"/>
    </location>
</feature>
<dbReference type="InterPro" id="IPR050371">
    <property type="entry name" value="Fungal_virulence_M36"/>
</dbReference>
<comment type="similarity">
    <text evidence="2 13">Belongs to the peptidase M36 family.</text>
</comment>
<feature type="active site" evidence="11">
    <location>
        <position position="433"/>
    </location>
</feature>
<keyword evidence="17" id="KW-1185">Reference proteome</keyword>
<keyword evidence="6 13" id="KW-0732">Signal</keyword>
<keyword evidence="9 13" id="KW-0482">Metalloprotease</keyword>
<keyword evidence="10 13" id="KW-0865">Zymogen</keyword>
<feature type="region of interest" description="Disordered" evidence="14">
    <location>
        <begin position="271"/>
        <end position="298"/>
    </location>
</feature>
<evidence type="ECO:0000256" key="5">
    <source>
        <dbReference type="ARBA" id="ARBA00022723"/>
    </source>
</evidence>
<dbReference type="AlphaFoldDB" id="A0A4P9YV47"/>